<dbReference type="GO" id="GO:0006865">
    <property type="term" value="P:amino acid transport"/>
    <property type="evidence" value="ECO:0007669"/>
    <property type="project" value="UniProtKB-KW"/>
</dbReference>
<evidence type="ECO:0000256" key="1">
    <source>
        <dbReference type="ARBA" id="ARBA00004141"/>
    </source>
</evidence>
<gene>
    <name evidence="8" type="ORF">ILEXP_LOCUS31872</name>
</gene>
<keyword evidence="3" id="KW-0029">Amino-acid transport</keyword>
<comment type="caution">
    <text evidence="8">The sequence shown here is derived from an EMBL/GenBank/DDBJ whole genome shotgun (WGS) entry which is preliminary data.</text>
</comment>
<sequence>MFFNAGLAPMFSLMYPNLCINSNFWYLMFGPKVQSQITLNLPTHKISSRVAIYATLINPISKYPLMVTPILNTVENPLRSYSNTRPLRFVISTILVISTIIVALTIPFFGYLVSLVGALLSVALSTLFPCL</sequence>
<dbReference type="GO" id="GO:0031090">
    <property type="term" value="C:organelle membrane"/>
    <property type="evidence" value="ECO:0007669"/>
    <property type="project" value="UniProtKB-ARBA"/>
</dbReference>
<keyword evidence="9" id="KW-1185">Reference proteome</keyword>
<protein>
    <recommendedName>
        <fullName evidence="7">Amino acid transporter transmembrane domain-containing protein</fullName>
    </recommendedName>
</protein>
<evidence type="ECO:0000256" key="2">
    <source>
        <dbReference type="ARBA" id="ARBA00022692"/>
    </source>
</evidence>
<evidence type="ECO:0000313" key="8">
    <source>
        <dbReference type="EMBL" id="CAK9162911.1"/>
    </source>
</evidence>
<name>A0ABC8T495_9AQUA</name>
<organism evidence="8 9">
    <name type="scientific">Ilex paraguariensis</name>
    <name type="common">yerba mate</name>
    <dbReference type="NCBI Taxonomy" id="185542"/>
    <lineage>
        <taxon>Eukaryota</taxon>
        <taxon>Viridiplantae</taxon>
        <taxon>Streptophyta</taxon>
        <taxon>Embryophyta</taxon>
        <taxon>Tracheophyta</taxon>
        <taxon>Spermatophyta</taxon>
        <taxon>Magnoliopsida</taxon>
        <taxon>eudicotyledons</taxon>
        <taxon>Gunneridae</taxon>
        <taxon>Pentapetalae</taxon>
        <taxon>asterids</taxon>
        <taxon>campanulids</taxon>
        <taxon>Aquifoliales</taxon>
        <taxon>Aquifoliaceae</taxon>
        <taxon>Ilex</taxon>
    </lineage>
</organism>
<evidence type="ECO:0000256" key="4">
    <source>
        <dbReference type="ARBA" id="ARBA00022989"/>
    </source>
</evidence>
<feature type="domain" description="Amino acid transporter transmembrane" evidence="7">
    <location>
        <begin position="26"/>
        <end position="131"/>
    </location>
</feature>
<keyword evidence="2 6" id="KW-0812">Transmembrane</keyword>
<dbReference type="Proteomes" id="UP001642360">
    <property type="component" value="Unassembled WGS sequence"/>
</dbReference>
<dbReference type="AlphaFoldDB" id="A0ABC8T495"/>
<dbReference type="PANTHER" id="PTHR22950">
    <property type="entry name" value="AMINO ACID TRANSPORTER"/>
    <property type="match status" value="1"/>
</dbReference>
<dbReference type="InterPro" id="IPR013057">
    <property type="entry name" value="AA_transpt_TM"/>
</dbReference>
<evidence type="ECO:0000313" key="9">
    <source>
        <dbReference type="Proteomes" id="UP001642360"/>
    </source>
</evidence>
<accession>A0ABC8T495</accession>
<dbReference type="Pfam" id="PF01490">
    <property type="entry name" value="Aa_trans"/>
    <property type="match status" value="1"/>
</dbReference>
<keyword evidence="4 6" id="KW-1133">Transmembrane helix</keyword>
<dbReference type="PANTHER" id="PTHR22950:SF705">
    <property type="entry name" value="AMINO ACID TRANSPORTER AVT1I-LIKE"/>
    <property type="match status" value="1"/>
</dbReference>
<keyword evidence="5 6" id="KW-0472">Membrane</keyword>
<proteinExistence type="predicted"/>
<evidence type="ECO:0000256" key="3">
    <source>
        <dbReference type="ARBA" id="ARBA00022970"/>
    </source>
</evidence>
<evidence type="ECO:0000256" key="5">
    <source>
        <dbReference type="ARBA" id="ARBA00023136"/>
    </source>
</evidence>
<evidence type="ECO:0000256" key="6">
    <source>
        <dbReference type="SAM" id="Phobius"/>
    </source>
</evidence>
<comment type="subcellular location">
    <subcellularLocation>
        <location evidence="1">Membrane</location>
        <topology evidence="1">Multi-pass membrane protein</topology>
    </subcellularLocation>
</comment>
<reference evidence="8 9" key="1">
    <citation type="submission" date="2024-02" db="EMBL/GenBank/DDBJ databases">
        <authorList>
            <person name="Vignale AGUSTIN F."/>
            <person name="Sosa J E."/>
            <person name="Modenutti C."/>
        </authorList>
    </citation>
    <scope>NUCLEOTIDE SEQUENCE [LARGE SCALE GENOMIC DNA]</scope>
</reference>
<keyword evidence="3" id="KW-0813">Transport</keyword>
<dbReference type="EMBL" id="CAUOFW020003947">
    <property type="protein sequence ID" value="CAK9162911.1"/>
    <property type="molecule type" value="Genomic_DNA"/>
</dbReference>
<evidence type="ECO:0000259" key="7">
    <source>
        <dbReference type="Pfam" id="PF01490"/>
    </source>
</evidence>
<feature type="transmembrane region" description="Helical" evidence="6">
    <location>
        <begin position="87"/>
        <end position="106"/>
    </location>
</feature>